<organism evidence="2">
    <name type="scientific">Feldmannia irregularis virus a</name>
    <dbReference type="NCBI Taxonomy" id="231992"/>
    <lineage>
        <taxon>Viruses</taxon>
        <taxon>Varidnaviria</taxon>
        <taxon>Bamfordvirae</taxon>
        <taxon>Nucleocytoviricota</taxon>
        <taxon>Megaviricetes</taxon>
        <taxon>Algavirales</taxon>
        <taxon>Phycodnaviridae</taxon>
        <taxon>Phaeovirus</taxon>
        <taxon>Phaeovirus irregularis</taxon>
    </lineage>
</organism>
<sequence>MSSASAQQYVLYASLILGAVGTYGTLLRKSSRQSSGEDSMANLFETGDVSSFSTALSELSADMRSVTSQSSELESSIHELKQETSLAVDFVTNFSKKETTLHSRVKDAENALAILAGKTKTTVAGDTGVASQAFSLLESSLESIQEVSYAARDKADLNSGNIAQLKTTMSTLTKDAGTVSSLSSSVDSLNTRVDLLSLTDVKHDMKALSLRNDNVEERLAGMETWMHNKINSGRVEDNSSDGTTITTDNSRIVDIEALVDINAQHIVSIAGKVDTNSLDIATFTPDFQEQLTTTKSDMNVIGTQVDTTLATLNDVVLVRLDHLDARTLELKTIDIGIGSRIEALELAKPLESAERAVLAEDIVRVSERVTANTTKIDGIEDTLTGEHAEGIKAATDSILDIDSRLNRLLGVVYPTEEEKEVHCDAYLRALAGAELWNAKIGLFNDNNWLIYRAIPTTSNQLTTGLGFAGAATRVRVYHSANEGFIVENSSQKPLLTVRGSDGLTGIAGVTQIDTACVVMQDSDGGASFGHWALRETQPALTHRTNKTITLGSDDCQRIYMKCGNENKIAIRPDRTYLQKPVWMVNEEHNGQATGSTVFQTQSNFIVTGTGERTYFGFGKNNKSVSVRENEITINGTDVLAKLNELNSKIQTLETTMKNDYVKKGSEYYIKGAKDNWGTELGYSGYDARWHTDNSRMYIKIYSS</sequence>
<evidence type="ECO:0000256" key="1">
    <source>
        <dbReference type="SAM" id="Phobius"/>
    </source>
</evidence>
<reference evidence="2" key="1">
    <citation type="journal article" date="2003" name="J. Mol. Evol.">
        <title>Comparisons of two large phaeoviral genomes and evolutionary implications.</title>
        <authorList>
            <person name="Delaroque N."/>
            <person name="Boland W."/>
            <person name="Muller D.G."/>
            <person name="Knippers R."/>
        </authorList>
    </citation>
    <scope>NUCLEOTIDE SEQUENCE</scope>
    <source>
        <strain evidence="2">FirrV-1</strain>
    </source>
</reference>
<keyword evidence="1" id="KW-1133">Transmembrane helix</keyword>
<keyword evidence="1" id="KW-0472">Membrane</keyword>
<evidence type="ECO:0000313" key="2">
    <source>
        <dbReference type="EMBL" id="AAR26873.1"/>
    </source>
</evidence>
<feature type="transmembrane region" description="Helical" evidence="1">
    <location>
        <begin position="6"/>
        <end position="26"/>
    </location>
</feature>
<dbReference type="KEGG" id="vg:41332321"/>
<accession>Q6XM38</accession>
<reference evidence="2" key="2">
    <citation type="submission" date="2003-01" db="EMBL/GenBank/DDBJ databases">
        <title>Partial Nucleotide Sequence of the Feldmannia irregularis Virus FirrV-1 Genome: On the Evolution of Large Phaeoviral Genomes.</title>
        <authorList>
            <person name="Delaroque N."/>
            <person name="Knippers R."/>
            <person name="Mueller D.G."/>
            <person name="Boland W."/>
        </authorList>
    </citation>
    <scope>NUCLEOTIDE SEQUENCE</scope>
    <source>
        <strain evidence="2">FirrV-1</strain>
    </source>
</reference>
<proteinExistence type="predicted"/>
<keyword evidence="1" id="KW-0812">Transmembrane</keyword>
<dbReference type="EMBL" id="AY225133">
    <property type="protein sequence ID" value="AAR26873.1"/>
    <property type="molecule type" value="Genomic_DNA"/>
</dbReference>
<dbReference type="GeneID" id="41332321"/>
<protein>
    <submittedName>
        <fullName evidence="2">FirrV-1-A49</fullName>
    </submittedName>
</protein>
<name>Q6XM38_9PHYC</name>
<dbReference type="RefSeq" id="YP_009665725.1">
    <property type="nucleotide sequence ID" value="NC_043254.1"/>
</dbReference>